<organism evidence="3 4">
    <name type="scientific">Humicola insolens</name>
    <name type="common">Soft-rot fungus</name>
    <dbReference type="NCBI Taxonomy" id="85995"/>
    <lineage>
        <taxon>Eukaryota</taxon>
        <taxon>Fungi</taxon>
        <taxon>Dikarya</taxon>
        <taxon>Ascomycota</taxon>
        <taxon>Pezizomycotina</taxon>
        <taxon>Sordariomycetes</taxon>
        <taxon>Sordariomycetidae</taxon>
        <taxon>Sordariales</taxon>
        <taxon>Chaetomiaceae</taxon>
        <taxon>Mycothermus</taxon>
    </lineage>
</organism>
<sequence length="151" mass="16882">MFSARGGFCSIFLFFRTSLRYTTWKTKDCMHLALALHPGIFLSDMASALSFFFATRSPFFSLLRHPRRHFGSSCRCGAWTHMSSGPHNLPIFDTDHVNSLSFHHKRNHTKKGKCGTDGFFLVEQGHRVSVKPDMGGLPPLRSGGFETGSLG</sequence>
<comment type="caution">
    <text evidence="3">The sequence shown here is derived from an EMBL/GenBank/DDBJ whole genome shotgun (WGS) entry which is preliminary data.</text>
</comment>
<keyword evidence="2" id="KW-0472">Membrane</keyword>
<dbReference type="Proteomes" id="UP001583172">
    <property type="component" value="Unassembled WGS sequence"/>
</dbReference>
<evidence type="ECO:0000256" key="2">
    <source>
        <dbReference type="SAM" id="Phobius"/>
    </source>
</evidence>
<evidence type="ECO:0000256" key="1">
    <source>
        <dbReference type="SAM" id="MobiDB-lite"/>
    </source>
</evidence>
<evidence type="ECO:0008006" key="5">
    <source>
        <dbReference type="Google" id="ProtNLM"/>
    </source>
</evidence>
<reference evidence="3 4" key="1">
    <citation type="journal article" date="2024" name="Commun. Biol.">
        <title>Comparative genomic analysis of thermophilic fungi reveals convergent evolutionary adaptations and gene losses.</title>
        <authorList>
            <person name="Steindorff A.S."/>
            <person name="Aguilar-Pontes M.V."/>
            <person name="Robinson A.J."/>
            <person name="Andreopoulos B."/>
            <person name="LaButti K."/>
            <person name="Kuo A."/>
            <person name="Mondo S."/>
            <person name="Riley R."/>
            <person name="Otillar R."/>
            <person name="Haridas S."/>
            <person name="Lipzen A."/>
            <person name="Grimwood J."/>
            <person name="Schmutz J."/>
            <person name="Clum A."/>
            <person name="Reid I.D."/>
            <person name="Moisan M.C."/>
            <person name="Butler G."/>
            <person name="Nguyen T.T.M."/>
            <person name="Dewar K."/>
            <person name="Conant G."/>
            <person name="Drula E."/>
            <person name="Henrissat B."/>
            <person name="Hansel C."/>
            <person name="Singer S."/>
            <person name="Hutchinson M.I."/>
            <person name="de Vries R.P."/>
            <person name="Natvig D.O."/>
            <person name="Powell A.J."/>
            <person name="Tsang A."/>
            <person name="Grigoriev I.V."/>
        </authorList>
    </citation>
    <scope>NUCLEOTIDE SEQUENCE [LARGE SCALE GENOMIC DNA]</scope>
    <source>
        <strain evidence="3 4">CBS 620.91</strain>
    </source>
</reference>
<proteinExistence type="predicted"/>
<evidence type="ECO:0000313" key="4">
    <source>
        <dbReference type="Proteomes" id="UP001583172"/>
    </source>
</evidence>
<protein>
    <recommendedName>
        <fullName evidence="5">Secreted protein</fullName>
    </recommendedName>
</protein>
<accession>A0ABR3VKW2</accession>
<evidence type="ECO:0000313" key="3">
    <source>
        <dbReference type="EMBL" id="KAL1842528.1"/>
    </source>
</evidence>
<keyword evidence="2" id="KW-0812">Transmembrane</keyword>
<name>A0ABR3VKW2_HUMIN</name>
<keyword evidence="2" id="KW-1133">Transmembrane helix</keyword>
<keyword evidence="4" id="KW-1185">Reference proteome</keyword>
<feature type="transmembrane region" description="Helical" evidence="2">
    <location>
        <begin position="30"/>
        <end position="54"/>
    </location>
</feature>
<dbReference type="EMBL" id="JAZGSY010000040">
    <property type="protein sequence ID" value="KAL1842528.1"/>
    <property type="molecule type" value="Genomic_DNA"/>
</dbReference>
<gene>
    <name evidence="3" type="ORF">VTJ49DRAFT_5004</name>
</gene>
<feature type="region of interest" description="Disordered" evidence="1">
    <location>
        <begin position="132"/>
        <end position="151"/>
    </location>
</feature>